<evidence type="ECO:0000259" key="4">
    <source>
        <dbReference type="Pfam" id="PF00488"/>
    </source>
</evidence>
<dbReference type="Gene3D" id="3.40.50.300">
    <property type="entry name" value="P-loop containing nucleotide triphosphate hydrolases"/>
    <property type="match status" value="1"/>
</dbReference>
<sequence>MHIMFLAEWLACLHVAAKMSALRAELRTLYELVGSLDAAIAVASFLARNEVHCRSSIAPAGTLDIESGYHPLLAAAVANSLRLSGRSALISGSNMAGKTTFIKMIAINAILGRTLGFCLAKRATLPNCPVRASIHSDHSVESGKSKYFIEIESILALLRTAECDCPELVVIDEPFSGTNTTERIAAAKAVLSALSRSSQVLATTHDVELQT</sequence>
<dbReference type="InterPro" id="IPR027417">
    <property type="entry name" value="P-loop_NTPase"/>
</dbReference>
<dbReference type="AlphaFoldDB" id="T1B3E5"/>
<proteinExistence type="predicted"/>
<dbReference type="PANTHER" id="PTHR11361">
    <property type="entry name" value="DNA MISMATCH REPAIR PROTEIN MUTS FAMILY MEMBER"/>
    <property type="match status" value="1"/>
</dbReference>
<dbReference type="Pfam" id="PF00488">
    <property type="entry name" value="MutS_V"/>
    <property type="match status" value="1"/>
</dbReference>
<dbReference type="InterPro" id="IPR000432">
    <property type="entry name" value="DNA_mismatch_repair_MutS_C"/>
</dbReference>
<keyword evidence="1" id="KW-0547">Nucleotide-binding</keyword>
<protein>
    <submittedName>
        <fullName evidence="5">DNA mismatch repair protein MutS</fullName>
    </submittedName>
</protein>
<dbReference type="PANTHER" id="PTHR11361:SF152">
    <property type="entry name" value="DNA MISMATCH REPAIR PROTEIN"/>
    <property type="match status" value="1"/>
</dbReference>
<evidence type="ECO:0000256" key="1">
    <source>
        <dbReference type="ARBA" id="ARBA00022741"/>
    </source>
</evidence>
<gene>
    <name evidence="5" type="ORF">B1A_13893</name>
</gene>
<dbReference type="EMBL" id="AUZX01010191">
    <property type="protein sequence ID" value="EQD48880.1"/>
    <property type="molecule type" value="Genomic_DNA"/>
</dbReference>
<evidence type="ECO:0000313" key="5">
    <source>
        <dbReference type="EMBL" id="EQD48880.1"/>
    </source>
</evidence>
<evidence type="ECO:0000256" key="2">
    <source>
        <dbReference type="ARBA" id="ARBA00022840"/>
    </source>
</evidence>
<dbReference type="GO" id="GO:0006298">
    <property type="term" value="P:mismatch repair"/>
    <property type="evidence" value="ECO:0007669"/>
    <property type="project" value="InterPro"/>
</dbReference>
<keyword evidence="3" id="KW-0238">DNA-binding</keyword>
<feature type="non-terminal residue" evidence="5">
    <location>
        <position position="211"/>
    </location>
</feature>
<dbReference type="GO" id="GO:0005829">
    <property type="term" value="C:cytosol"/>
    <property type="evidence" value="ECO:0007669"/>
    <property type="project" value="TreeGrafter"/>
</dbReference>
<accession>T1B3E5</accession>
<keyword evidence="2" id="KW-0067">ATP-binding</keyword>
<comment type="caution">
    <text evidence="5">The sequence shown here is derived from an EMBL/GenBank/DDBJ whole genome shotgun (WGS) entry which is preliminary data.</text>
</comment>
<dbReference type="SUPFAM" id="SSF52540">
    <property type="entry name" value="P-loop containing nucleoside triphosphate hydrolases"/>
    <property type="match status" value="1"/>
</dbReference>
<reference evidence="5" key="2">
    <citation type="journal article" date="2014" name="ISME J.">
        <title>Microbial stratification in low pH oxic and suboxic macroscopic growths along an acid mine drainage.</title>
        <authorList>
            <person name="Mendez-Garcia C."/>
            <person name="Mesa V."/>
            <person name="Sprenger R.R."/>
            <person name="Richter M."/>
            <person name="Diez M.S."/>
            <person name="Solano J."/>
            <person name="Bargiela R."/>
            <person name="Golyshina O.V."/>
            <person name="Manteca A."/>
            <person name="Ramos J.L."/>
            <person name="Gallego J.R."/>
            <person name="Llorente I."/>
            <person name="Martins Dos Santos V.A."/>
            <person name="Jensen O.N."/>
            <person name="Pelaez A.I."/>
            <person name="Sanchez J."/>
            <person name="Ferrer M."/>
        </authorList>
    </citation>
    <scope>NUCLEOTIDE SEQUENCE</scope>
</reference>
<name>T1B3E5_9ZZZZ</name>
<evidence type="ECO:0000256" key="3">
    <source>
        <dbReference type="ARBA" id="ARBA00023125"/>
    </source>
</evidence>
<dbReference type="GO" id="GO:0030983">
    <property type="term" value="F:mismatched DNA binding"/>
    <property type="evidence" value="ECO:0007669"/>
    <property type="project" value="InterPro"/>
</dbReference>
<reference evidence="5" key="1">
    <citation type="submission" date="2013-08" db="EMBL/GenBank/DDBJ databases">
        <authorList>
            <person name="Mendez C."/>
            <person name="Richter M."/>
            <person name="Ferrer M."/>
            <person name="Sanchez J."/>
        </authorList>
    </citation>
    <scope>NUCLEOTIDE SEQUENCE</scope>
</reference>
<feature type="domain" description="DNA mismatch repair proteins mutS family" evidence="4">
    <location>
        <begin position="89"/>
        <end position="210"/>
    </location>
</feature>
<dbReference type="InterPro" id="IPR045076">
    <property type="entry name" value="MutS"/>
</dbReference>
<dbReference type="GO" id="GO:0005524">
    <property type="term" value="F:ATP binding"/>
    <property type="evidence" value="ECO:0007669"/>
    <property type="project" value="UniProtKB-KW"/>
</dbReference>
<dbReference type="GO" id="GO:0140664">
    <property type="term" value="F:ATP-dependent DNA damage sensor activity"/>
    <property type="evidence" value="ECO:0007669"/>
    <property type="project" value="InterPro"/>
</dbReference>
<organism evidence="5">
    <name type="scientific">mine drainage metagenome</name>
    <dbReference type="NCBI Taxonomy" id="410659"/>
    <lineage>
        <taxon>unclassified sequences</taxon>
        <taxon>metagenomes</taxon>
        <taxon>ecological metagenomes</taxon>
    </lineage>
</organism>